<proteinExistence type="inferred from homology"/>
<feature type="domain" description="Ribosomal RNA adenine methylase transferase N-terminal" evidence="6">
    <location>
        <begin position="5"/>
        <end position="174"/>
    </location>
</feature>
<dbReference type="AlphaFoldDB" id="A0A1F6CHL5"/>
<dbReference type="InterPro" id="IPR020598">
    <property type="entry name" value="rRNA_Ade_methylase_Trfase_N"/>
</dbReference>
<dbReference type="GO" id="GO:0000179">
    <property type="term" value="F:rRNA (adenine-N6,N6-)-dimethyltransferase activity"/>
    <property type="evidence" value="ECO:0007669"/>
    <property type="project" value="UniProtKB-UniRule"/>
</dbReference>
<dbReference type="Gene3D" id="1.10.8.100">
    <property type="entry name" value="Ribosomal RNA adenine dimethylase-like, domain 2"/>
    <property type="match status" value="1"/>
</dbReference>
<dbReference type="EMBL" id="MFKU01000012">
    <property type="protein sequence ID" value="OGG48461.1"/>
    <property type="molecule type" value="Genomic_DNA"/>
</dbReference>
<dbReference type="GO" id="GO:0005829">
    <property type="term" value="C:cytosol"/>
    <property type="evidence" value="ECO:0007669"/>
    <property type="project" value="TreeGrafter"/>
</dbReference>
<keyword evidence="2 5" id="KW-0808">Transferase</keyword>
<name>A0A1F6CHL5_9BACT</name>
<feature type="binding site" evidence="5">
    <location>
        <position position="92"/>
    </location>
    <ligand>
        <name>S-adenosyl-L-methionine</name>
        <dbReference type="ChEBI" id="CHEBI:59789"/>
    </ligand>
</feature>
<dbReference type="PANTHER" id="PTHR11727">
    <property type="entry name" value="DIMETHYLADENOSINE TRANSFERASE"/>
    <property type="match status" value="1"/>
</dbReference>
<keyword evidence="4 5" id="KW-0694">RNA-binding</keyword>
<dbReference type="InterPro" id="IPR001737">
    <property type="entry name" value="KsgA/Erm"/>
</dbReference>
<comment type="similarity">
    <text evidence="5">Belongs to the class I-like SAM-binding methyltransferase superfamily. rRNA adenine N(6)-methyltransferase family.</text>
</comment>
<feature type="binding site" evidence="5">
    <location>
        <position position="46"/>
    </location>
    <ligand>
        <name>S-adenosyl-L-methionine</name>
        <dbReference type="ChEBI" id="CHEBI:59789"/>
    </ligand>
</feature>
<evidence type="ECO:0000313" key="8">
    <source>
        <dbReference type="Proteomes" id="UP000178815"/>
    </source>
</evidence>
<dbReference type="GO" id="GO:0003723">
    <property type="term" value="F:RNA binding"/>
    <property type="evidence" value="ECO:0007669"/>
    <property type="project" value="UniProtKB-UniRule"/>
</dbReference>
<dbReference type="PROSITE" id="PS51689">
    <property type="entry name" value="SAM_RNA_A_N6_MT"/>
    <property type="match status" value="1"/>
</dbReference>
<organism evidence="7 8">
    <name type="scientific">Candidatus Kaiserbacteria bacterium RIFCSPHIGHO2_01_FULL_53_31</name>
    <dbReference type="NCBI Taxonomy" id="1798481"/>
    <lineage>
        <taxon>Bacteria</taxon>
        <taxon>Candidatus Kaiseribacteriota</taxon>
    </lineage>
</organism>
<feature type="binding site" evidence="5">
    <location>
        <position position="74"/>
    </location>
    <ligand>
        <name>S-adenosyl-L-methionine</name>
        <dbReference type="ChEBI" id="CHEBI:59789"/>
    </ligand>
</feature>
<feature type="binding site" evidence="5">
    <location>
        <position position="25"/>
    </location>
    <ligand>
        <name>S-adenosyl-L-methionine</name>
        <dbReference type="ChEBI" id="CHEBI:59789"/>
    </ligand>
</feature>
<evidence type="ECO:0000256" key="4">
    <source>
        <dbReference type="ARBA" id="ARBA00022884"/>
    </source>
</evidence>
<keyword evidence="1 5" id="KW-0489">Methyltransferase</keyword>
<dbReference type="Pfam" id="PF00398">
    <property type="entry name" value="RrnaAD"/>
    <property type="match status" value="1"/>
</dbReference>
<keyword evidence="3 5" id="KW-0949">S-adenosyl-L-methionine</keyword>
<comment type="caution">
    <text evidence="5">Lacks conserved residue(s) required for the propagation of feature annotation.</text>
</comment>
<dbReference type="PROSITE" id="PS01131">
    <property type="entry name" value="RRNA_A_DIMETH"/>
    <property type="match status" value="1"/>
</dbReference>
<evidence type="ECO:0000256" key="3">
    <source>
        <dbReference type="ARBA" id="ARBA00022691"/>
    </source>
</evidence>
<feature type="binding site" evidence="5">
    <location>
        <position position="1"/>
    </location>
    <ligand>
        <name>S-adenosyl-L-methionine</name>
        <dbReference type="ChEBI" id="CHEBI:59789"/>
    </ligand>
</feature>
<evidence type="ECO:0000256" key="1">
    <source>
        <dbReference type="ARBA" id="ARBA00022603"/>
    </source>
</evidence>
<evidence type="ECO:0000313" key="7">
    <source>
        <dbReference type="EMBL" id="OGG48461.1"/>
    </source>
</evidence>
<dbReference type="Proteomes" id="UP000178815">
    <property type="component" value="Unassembled WGS sequence"/>
</dbReference>
<evidence type="ECO:0000256" key="5">
    <source>
        <dbReference type="PROSITE-ProRule" id="PRU01026"/>
    </source>
</evidence>
<gene>
    <name evidence="7" type="ORF">A2678_01670</name>
</gene>
<protein>
    <recommendedName>
        <fullName evidence="6">Ribosomal RNA adenine methylase transferase N-terminal domain-containing protein</fullName>
    </recommendedName>
</protein>
<evidence type="ECO:0000256" key="2">
    <source>
        <dbReference type="ARBA" id="ARBA00022679"/>
    </source>
</evidence>
<dbReference type="InterPro" id="IPR029063">
    <property type="entry name" value="SAM-dependent_MTases_sf"/>
</dbReference>
<evidence type="ECO:0000259" key="6">
    <source>
        <dbReference type="SMART" id="SM00650"/>
    </source>
</evidence>
<comment type="caution">
    <text evidence="7">The sequence shown here is derived from an EMBL/GenBank/DDBJ whole genome shotgun (WGS) entry which is preliminary data.</text>
</comment>
<reference evidence="7 8" key="1">
    <citation type="journal article" date="2016" name="Nat. Commun.">
        <title>Thousands of microbial genomes shed light on interconnected biogeochemical processes in an aquifer system.</title>
        <authorList>
            <person name="Anantharaman K."/>
            <person name="Brown C.T."/>
            <person name="Hug L.A."/>
            <person name="Sharon I."/>
            <person name="Castelle C.J."/>
            <person name="Probst A.J."/>
            <person name="Thomas B.C."/>
            <person name="Singh A."/>
            <person name="Wilkins M.J."/>
            <person name="Karaoz U."/>
            <person name="Brodie E.L."/>
            <person name="Williams K.H."/>
            <person name="Hubbard S.S."/>
            <person name="Banfield J.F."/>
        </authorList>
    </citation>
    <scope>NUCLEOTIDE SEQUENCE [LARGE SCALE GENOMIC DNA]</scope>
</reference>
<dbReference type="STRING" id="1798481.A2678_01670"/>
<dbReference type="InterPro" id="IPR023165">
    <property type="entry name" value="rRNA_Ade_diMease-like_C"/>
</dbReference>
<dbReference type="Gene3D" id="3.40.50.150">
    <property type="entry name" value="Vaccinia Virus protein VP39"/>
    <property type="match status" value="1"/>
</dbReference>
<dbReference type="SMART" id="SM00650">
    <property type="entry name" value="rADc"/>
    <property type="match status" value="1"/>
</dbReference>
<accession>A0A1F6CHL5</accession>
<dbReference type="PANTHER" id="PTHR11727:SF7">
    <property type="entry name" value="DIMETHYLADENOSINE TRANSFERASE-RELATED"/>
    <property type="match status" value="1"/>
</dbReference>
<dbReference type="InterPro" id="IPR020596">
    <property type="entry name" value="rRNA_Ade_Mease_Trfase_CS"/>
</dbReference>
<sequence length="240" mass="26897">MHTRIAERIALVAGLTADTAVFEIGPGTGMLTRELLKKAGKVTALEADHELFVKLQIDFANYIAERRLKLIYGDIRTFEIEKLPKRYSLVANIPYYLTGEIFRMFLTSCNQPSSMTLLVQKEVAERIARSKKESILALSVKAYGMPKYEFTVPRGAFNPAPKVDSAVLTVRDISRKNFANQAEEKQFFTLLHAGFAHKRKFVRKNLIDAGFSAGDIPEKARAEDVPLSVWLALCTTKGLN</sequence>
<dbReference type="SUPFAM" id="SSF53335">
    <property type="entry name" value="S-adenosyl-L-methionine-dependent methyltransferases"/>
    <property type="match status" value="1"/>
</dbReference>